<organism evidence="3 4">
    <name type="scientific">Janthinobacterium lividum</name>
    <dbReference type="NCBI Taxonomy" id="29581"/>
    <lineage>
        <taxon>Bacteria</taxon>
        <taxon>Pseudomonadati</taxon>
        <taxon>Pseudomonadota</taxon>
        <taxon>Betaproteobacteria</taxon>
        <taxon>Burkholderiales</taxon>
        <taxon>Oxalobacteraceae</taxon>
        <taxon>Janthinobacterium</taxon>
    </lineage>
</organism>
<proteinExistence type="predicted"/>
<protein>
    <submittedName>
        <fullName evidence="3">Uncharacterized protein</fullName>
    </submittedName>
</protein>
<feature type="transmembrane region" description="Helical" evidence="2">
    <location>
        <begin position="196"/>
        <end position="215"/>
    </location>
</feature>
<accession>A0AB38CDF8</accession>
<keyword evidence="2" id="KW-0472">Membrane</keyword>
<dbReference type="Proteomes" id="UP000182489">
    <property type="component" value="Unassembled WGS sequence"/>
</dbReference>
<gene>
    <name evidence="3" type="ORF">SAMN03097694_4487</name>
</gene>
<dbReference type="AlphaFoldDB" id="A0AB38CDF8"/>
<name>A0AB38CDF8_9BURK</name>
<evidence type="ECO:0000256" key="2">
    <source>
        <dbReference type="SAM" id="Phobius"/>
    </source>
</evidence>
<sequence length="269" mass="29289">MPSPSHIHPSLAQVRQLGLITDDELDDAIAELEIIELQRKHNEEEGIDVPELAAGAGLVDTLAWLLLTDLLPQDDFLQRVRDLPRQHGGAALLERQQLAADALRQVNRQAIDTLYDEDLIDQWQRDAAHARLPADRLLASPVAALRDMLRQGILSAPQFEALRLRTRQRGSELGRIIVDGAAQRAHRPAYARPVTWVMPVLLLVVVLAVAGRAIVSRQAPSPATIAEQGVERPELQQNAAHAVESARLPGAGPDLSITVVQDGATPPAP</sequence>
<evidence type="ECO:0000313" key="4">
    <source>
        <dbReference type="Proteomes" id="UP000182489"/>
    </source>
</evidence>
<evidence type="ECO:0000256" key="1">
    <source>
        <dbReference type="SAM" id="MobiDB-lite"/>
    </source>
</evidence>
<comment type="caution">
    <text evidence="3">The sequence shown here is derived from an EMBL/GenBank/DDBJ whole genome shotgun (WGS) entry which is preliminary data.</text>
</comment>
<keyword evidence="2" id="KW-1133">Transmembrane helix</keyword>
<feature type="region of interest" description="Disordered" evidence="1">
    <location>
        <begin position="237"/>
        <end position="269"/>
    </location>
</feature>
<keyword evidence="2" id="KW-0812">Transmembrane</keyword>
<reference evidence="3 4" key="1">
    <citation type="submission" date="2016-11" db="EMBL/GenBank/DDBJ databases">
        <authorList>
            <person name="Varghese N."/>
            <person name="Submissions S."/>
        </authorList>
    </citation>
    <scope>NUCLEOTIDE SEQUENCE [LARGE SCALE GENOMIC DNA]</scope>
    <source>
        <strain evidence="3 4">NFR18</strain>
    </source>
</reference>
<dbReference type="EMBL" id="FPKH01000005">
    <property type="protein sequence ID" value="SFY07535.1"/>
    <property type="molecule type" value="Genomic_DNA"/>
</dbReference>
<dbReference type="RefSeq" id="WP_072455670.1">
    <property type="nucleotide sequence ID" value="NZ_FPKH01000005.1"/>
</dbReference>
<evidence type="ECO:0000313" key="3">
    <source>
        <dbReference type="EMBL" id="SFY07535.1"/>
    </source>
</evidence>